<keyword evidence="1" id="KW-0472">Membrane</keyword>
<dbReference type="AlphaFoldDB" id="A0A7U4E4M6"/>
<evidence type="ECO:0000256" key="1">
    <source>
        <dbReference type="SAM" id="Phobius"/>
    </source>
</evidence>
<feature type="transmembrane region" description="Helical" evidence="1">
    <location>
        <begin position="312"/>
        <end position="331"/>
    </location>
</feature>
<keyword evidence="3" id="KW-1185">Reference proteome</keyword>
<dbReference type="KEGG" id="rsi:Runsl_1254"/>
<proteinExistence type="predicted"/>
<gene>
    <name evidence="2" type="ordered locus">Runsl_1254</name>
</gene>
<dbReference type="RefSeq" id="WP_013927000.1">
    <property type="nucleotide sequence ID" value="NC_015703.1"/>
</dbReference>
<accession>A0A7U4E4M6</accession>
<name>A0A7U4E4M6_RUNSL</name>
<evidence type="ECO:0000313" key="2">
    <source>
        <dbReference type="EMBL" id="AEI47681.1"/>
    </source>
</evidence>
<reference evidence="2 3" key="2">
    <citation type="journal article" date="2012" name="Stand. Genomic Sci.">
        <title>Complete genome sequence of the aquatic bacterium Runella slithyformis type strain (LSU 4(T)).</title>
        <authorList>
            <person name="Copeland A."/>
            <person name="Zhang X."/>
            <person name="Misra M."/>
            <person name="Lapidus A."/>
            <person name="Nolan M."/>
            <person name="Lucas S."/>
            <person name="Deshpande S."/>
            <person name="Cheng J.F."/>
            <person name="Tapia R."/>
            <person name="Goodwin L.A."/>
            <person name="Pitluck S."/>
            <person name="Liolios K."/>
            <person name="Pagani I."/>
            <person name="Ivanova N."/>
            <person name="Mikhailova N."/>
            <person name="Pati A."/>
            <person name="Chen A."/>
            <person name="Palaniappan K."/>
            <person name="Land M."/>
            <person name="Hauser L."/>
            <person name="Pan C."/>
            <person name="Jeffries C.D."/>
            <person name="Detter J.C."/>
            <person name="Brambilla E.M."/>
            <person name="Rohde M."/>
            <person name="Djao O.D."/>
            <person name="Goker M."/>
            <person name="Sikorski J."/>
            <person name="Tindall B.J."/>
            <person name="Woyke T."/>
            <person name="Bristow J."/>
            <person name="Eisen J.A."/>
            <person name="Markowitz V."/>
            <person name="Hugenholtz P."/>
            <person name="Kyrpides N.C."/>
            <person name="Klenk H.P."/>
            <person name="Mavromatis K."/>
        </authorList>
    </citation>
    <scope>NUCLEOTIDE SEQUENCE [LARGE SCALE GENOMIC DNA]</scope>
    <source>
        <strain evidence="3">ATCC 29530 / DSM 19594 / LMG 11500 / NCIMB 11436 / LSU 4</strain>
    </source>
</reference>
<keyword evidence="1" id="KW-0812">Transmembrane</keyword>
<protein>
    <submittedName>
        <fullName evidence="2">Uncharacterized protein</fullName>
    </submittedName>
</protein>
<sequence length="336" mass="35761">MLFPRILNSSNVSLNGIPDNYDPAIPADTVDQSLTAFEVQKAENLRIAFDAAFKGVLSIGPNAATVNLKVNGAAFGASLAATNATVAGSDVTGSAANASLHFGDNLKVLRAGDVIDVSSFPAVGTVSLFLFDKQNVSNILNSFGYEFKLVDRTAFTINYYNGTGAANLRMTQAVTALTGTDKISIEIGEKTIVVKRNTTVLDTIPLKYKATLKNEAGTAVDANAGVLKLSSDTAYANTLVDADTEIMYVVGDVLGGYNVEIESEIGRKILQKVIVVDKIAYINPFNNLLPVSFTESTENNESPVSFWNRYKTLIVIGGIVLGVSLLAAYLIQKLSK</sequence>
<organism evidence="2 3">
    <name type="scientific">Runella slithyformis (strain ATCC 29530 / DSM 19594 / LMG 11500 / NCIMB 11436 / LSU 4)</name>
    <dbReference type="NCBI Taxonomy" id="761193"/>
    <lineage>
        <taxon>Bacteria</taxon>
        <taxon>Pseudomonadati</taxon>
        <taxon>Bacteroidota</taxon>
        <taxon>Cytophagia</taxon>
        <taxon>Cytophagales</taxon>
        <taxon>Spirosomataceae</taxon>
        <taxon>Runella</taxon>
    </lineage>
</organism>
<evidence type="ECO:0000313" key="3">
    <source>
        <dbReference type="Proteomes" id="UP000000493"/>
    </source>
</evidence>
<reference evidence="3" key="1">
    <citation type="submission" date="2011-06" db="EMBL/GenBank/DDBJ databases">
        <title>The complete genome of chromosome of Runella slithyformis DSM 19594.</title>
        <authorList>
            <consortium name="US DOE Joint Genome Institute (JGI-PGF)"/>
            <person name="Lucas S."/>
            <person name="Han J."/>
            <person name="Lapidus A."/>
            <person name="Bruce D."/>
            <person name="Goodwin L."/>
            <person name="Pitluck S."/>
            <person name="Peters L."/>
            <person name="Kyrpides N."/>
            <person name="Mavromatis K."/>
            <person name="Ivanova N."/>
            <person name="Ovchinnikova G."/>
            <person name="Zhang X."/>
            <person name="Misra M."/>
            <person name="Detter J.C."/>
            <person name="Tapia R."/>
            <person name="Han C."/>
            <person name="Land M."/>
            <person name="Hauser L."/>
            <person name="Markowitz V."/>
            <person name="Cheng J.-F."/>
            <person name="Hugenholtz P."/>
            <person name="Woyke T."/>
            <person name="Wu D."/>
            <person name="Tindall B."/>
            <person name="Faehrich R."/>
            <person name="Brambilla E."/>
            <person name="Klenk H.-P."/>
            <person name="Eisen J.A."/>
        </authorList>
    </citation>
    <scope>NUCLEOTIDE SEQUENCE [LARGE SCALE GENOMIC DNA]</scope>
    <source>
        <strain evidence="3">ATCC 29530 / DSM 19594 / LMG 11500 / NCIMB 11436 / LSU 4</strain>
    </source>
</reference>
<dbReference type="EMBL" id="CP002859">
    <property type="protein sequence ID" value="AEI47681.1"/>
    <property type="molecule type" value="Genomic_DNA"/>
</dbReference>
<keyword evidence="1" id="KW-1133">Transmembrane helix</keyword>
<dbReference type="Proteomes" id="UP000000493">
    <property type="component" value="Chromosome"/>
</dbReference>